<organism evidence="8 9">
    <name type="scientific">Clostridium tarantellae</name>
    <dbReference type="NCBI Taxonomy" id="39493"/>
    <lineage>
        <taxon>Bacteria</taxon>
        <taxon>Bacillati</taxon>
        <taxon>Bacillota</taxon>
        <taxon>Clostridia</taxon>
        <taxon>Eubacteriales</taxon>
        <taxon>Clostridiaceae</taxon>
        <taxon>Clostridium</taxon>
    </lineage>
</organism>
<evidence type="ECO:0000259" key="7">
    <source>
        <dbReference type="PROSITE" id="PS51736"/>
    </source>
</evidence>
<dbReference type="RefSeq" id="WP_152891076.1">
    <property type="nucleotide sequence ID" value="NZ_WHJC01000236.1"/>
</dbReference>
<dbReference type="InterPro" id="IPR006119">
    <property type="entry name" value="Resolv_N"/>
</dbReference>
<dbReference type="Proteomes" id="UP000430345">
    <property type="component" value="Unassembled WGS sequence"/>
</dbReference>
<dbReference type="SUPFAM" id="SSF53041">
    <property type="entry name" value="Resolvase-like"/>
    <property type="match status" value="1"/>
</dbReference>
<name>A0A6I1MQT1_9CLOT</name>
<dbReference type="InterPro" id="IPR006118">
    <property type="entry name" value="Recombinase_CS"/>
</dbReference>
<keyword evidence="2" id="KW-0238">DNA-binding</keyword>
<accession>A0A6I1MQT1</accession>
<evidence type="ECO:0000256" key="1">
    <source>
        <dbReference type="ARBA" id="ARBA00022908"/>
    </source>
</evidence>
<protein>
    <recommendedName>
        <fullName evidence="7">Resolvase/invertase-type recombinase catalytic domain-containing protein</fullName>
    </recommendedName>
</protein>
<feature type="domain" description="Resolvase/invertase-type recombinase catalytic" evidence="7">
    <location>
        <begin position="2"/>
        <end position="63"/>
    </location>
</feature>
<feature type="active site" description="O-(5'-phospho-DNA)-serine intermediate" evidence="4 5">
    <location>
        <position position="10"/>
    </location>
</feature>
<reference evidence="8 9" key="1">
    <citation type="submission" date="2019-10" db="EMBL/GenBank/DDBJ databases">
        <title>The Genome Sequence of Clostridium tarantellae Isolated from Fish Brain.</title>
        <authorList>
            <person name="Bano L."/>
            <person name="Kiel M."/>
            <person name="Sales G."/>
            <person name="Doxey A.C."/>
            <person name="Mansfield M.J."/>
            <person name="Schiavone M."/>
            <person name="Rossetto O."/>
            <person name="Pirazzini M."/>
            <person name="Dobrindt U."/>
            <person name="Montecucco C."/>
        </authorList>
    </citation>
    <scope>NUCLEOTIDE SEQUENCE [LARGE SCALE GENOMIC DNA]</scope>
    <source>
        <strain evidence="8 9">DSM 3997</strain>
    </source>
</reference>
<dbReference type="PROSITE" id="PS51736">
    <property type="entry name" value="RECOMBINASES_3"/>
    <property type="match status" value="1"/>
</dbReference>
<dbReference type="GO" id="GO:0000150">
    <property type="term" value="F:DNA strand exchange activity"/>
    <property type="evidence" value="ECO:0007669"/>
    <property type="project" value="InterPro"/>
</dbReference>
<evidence type="ECO:0000256" key="3">
    <source>
        <dbReference type="ARBA" id="ARBA00023172"/>
    </source>
</evidence>
<dbReference type="EMBL" id="WHJC01000236">
    <property type="protein sequence ID" value="MPQ44527.1"/>
    <property type="molecule type" value="Genomic_DNA"/>
</dbReference>
<gene>
    <name evidence="8" type="ORF">GBZ86_12290</name>
</gene>
<evidence type="ECO:0000256" key="6">
    <source>
        <dbReference type="SAM" id="Phobius"/>
    </source>
</evidence>
<dbReference type="GO" id="GO:0015074">
    <property type="term" value="P:DNA integration"/>
    <property type="evidence" value="ECO:0007669"/>
    <property type="project" value="UniProtKB-KW"/>
</dbReference>
<evidence type="ECO:0000313" key="9">
    <source>
        <dbReference type="Proteomes" id="UP000430345"/>
    </source>
</evidence>
<evidence type="ECO:0000313" key="8">
    <source>
        <dbReference type="EMBL" id="MPQ44527.1"/>
    </source>
</evidence>
<keyword evidence="6" id="KW-1133">Transmembrane helix</keyword>
<evidence type="ECO:0000256" key="2">
    <source>
        <dbReference type="ARBA" id="ARBA00023125"/>
    </source>
</evidence>
<dbReference type="PROSITE" id="PS00397">
    <property type="entry name" value="RECOMBINASES_1"/>
    <property type="match status" value="1"/>
</dbReference>
<dbReference type="InterPro" id="IPR036162">
    <property type="entry name" value="Resolvase-like_N_sf"/>
</dbReference>
<dbReference type="OrthoDB" id="9797501at2"/>
<evidence type="ECO:0000256" key="4">
    <source>
        <dbReference type="PIRSR" id="PIRSR606118-50"/>
    </source>
</evidence>
<evidence type="ECO:0000256" key="5">
    <source>
        <dbReference type="PROSITE-ProRule" id="PRU10137"/>
    </source>
</evidence>
<comment type="caution">
    <text evidence="8">The sequence shown here is derived from an EMBL/GenBank/DDBJ whole genome shotgun (WGS) entry which is preliminary data.</text>
</comment>
<dbReference type="GO" id="GO:0003677">
    <property type="term" value="F:DNA binding"/>
    <property type="evidence" value="ECO:0007669"/>
    <property type="project" value="UniProtKB-KW"/>
</dbReference>
<keyword evidence="6" id="KW-0472">Membrane</keyword>
<keyword evidence="9" id="KW-1185">Reference proteome</keyword>
<keyword evidence="1" id="KW-0229">DNA integration</keyword>
<dbReference type="AlphaFoldDB" id="A0A6I1MQT1"/>
<keyword evidence="6" id="KW-0812">Transmembrane</keyword>
<keyword evidence="3" id="KW-0233">DNA recombination</keyword>
<sequence length="63" mass="7355">MRKIGYVRVSSKDQNEERQIKQLKGITKRRLYKCVEYHFSGYSLSGGDLVFLLFTFFISLAST</sequence>
<dbReference type="Gene3D" id="3.40.50.1390">
    <property type="entry name" value="Resolvase, N-terminal catalytic domain"/>
    <property type="match status" value="1"/>
</dbReference>
<dbReference type="Pfam" id="PF00239">
    <property type="entry name" value="Resolvase"/>
    <property type="match status" value="1"/>
</dbReference>
<feature type="transmembrane region" description="Helical" evidence="6">
    <location>
        <begin position="39"/>
        <end position="61"/>
    </location>
</feature>
<proteinExistence type="predicted"/>